<dbReference type="InterPro" id="IPR058245">
    <property type="entry name" value="NreC/VraR/RcsB-like_REC"/>
</dbReference>
<organism evidence="8 9">
    <name type="scientific">Oscillochloris trichoides DG-6</name>
    <dbReference type="NCBI Taxonomy" id="765420"/>
    <lineage>
        <taxon>Bacteria</taxon>
        <taxon>Bacillati</taxon>
        <taxon>Chloroflexota</taxon>
        <taxon>Chloroflexia</taxon>
        <taxon>Chloroflexales</taxon>
        <taxon>Chloroflexineae</taxon>
        <taxon>Oscillochloridaceae</taxon>
        <taxon>Oscillochloris</taxon>
    </lineage>
</organism>
<dbReference type="GO" id="GO:0000160">
    <property type="term" value="P:phosphorelay signal transduction system"/>
    <property type="evidence" value="ECO:0007669"/>
    <property type="project" value="InterPro"/>
</dbReference>
<evidence type="ECO:0000313" key="8">
    <source>
        <dbReference type="EMBL" id="EFO79555.1"/>
    </source>
</evidence>
<gene>
    <name evidence="8" type="ORF">OSCT_2681</name>
</gene>
<dbReference type="PROSITE" id="PS00622">
    <property type="entry name" value="HTH_LUXR_1"/>
    <property type="match status" value="1"/>
</dbReference>
<dbReference type="GO" id="GO:0006355">
    <property type="term" value="P:regulation of DNA-templated transcription"/>
    <property type="evidence" value="ECO:0007669"/>
    <property type="project" value="InterPro"/>
</dbReference>
<dbReference type="InterPro" id="IPR001789">
    <property type="entry name" value="Sig_transdc_resp-reg_receiver"/>
</dbReference>
<dbReference type="PANTHER" id="PTHR43214:SF24">
    <property type="entry name" value="TRANSCRIPTIONAL REGULATORY PROTEIN NARL-RELATED"/>
    <property type="match status" value="1"/>
</dbReference>
<dbReference type="eggNOG" id="COG2197">
    <property type="taxonomic scope" value="Bacteria"/>
</dbReference>
<evidence type="ECO:0000256" key="4">
    <source>
        <dbReference type="ARBA" id="ARBA00023163"/>
    </source>
</evidence>
<dbReference type="SUPFAM" id="SSF52172">
    <property type="entry name" value="CheY-like"/>
    <property type="match status" value="1"/>
</dbReference>
<sequence length="229" mass="25449">MSATSIVLVHAHALFREGLRHHISSEPEFRIAGEASNGQQAIQLVDYTDPDLVLMEVDLPGVNGLEVSRAIKRTHPHVSILLFSSEMDGQQVVKAIRAGVAAYLPRNIEWPRLLTVLHEVRRGDYPINEMVLALPDVAAQVLSAFRQMVIDEDTQSIFSPLSPRELEVLELVAAGRTNKEIALNLDISNQTVKNHVSSILRKLAVNDRTQAVVYAMRRGWIKVQLPGDV</sequence>
<dbReference type="STRING" id="765420.OSCT_2681"/>
<dbReference type="EMBL" id="ADVR01000112">
    <property type="protein sequence ID" value="EFO79555.1"/>
    <property type="molecule type" value="Genomic_DNA"/>
</dbReference>
<evidence type="ECO:0000256" key="2">
    <source>
        <dbReference type="ARBA" id="ARBA00023015"/>
    </source>
</evidence>
<evidence type="ECO:0000256" key="5">
    <source>
        <dbReference type="PROSITE-ProRule" id="PRU00169"/>
    </source>
</evidence>
<evidence type="ECO:0000259" key="7">
    <source>
        <dbReference type="PROSITE" id="PS50110"/>
    </source>
</evidence>
<dbReference type="Pfam" id="PF00072">
    <property type="entry name" value="Response_reg"/>
    <property type="match status" value="1"/>
</dbReference>
<dbReference type="InterPro" id="IPR039420">
    <property type="entry name" value="WalR-like"/>
</dbReference>
<dbReference type="HOGENOM" id="CLU_000445_90_10_0"/>
<accession>E1IH80</accession>
<keyword evidence="4" id="KW-0804">Transcription</keyword>
<feature type="domain" description="Response regulatory" evidence="7">
    <location>
        <begin position="5"/>
        <end position="121"/>
    </location>
</feature>
<dbReference type="SMART" id="SM00421">
    <property type="entry name" value="HTH_LUXR"/>
    <property type="match status" value="1"/>
</dbReference>
<feature type="domain" description="HTH luxR-type" evidence="6">
    <location>
        <begin position="154"/>
        <end position="219"/>
    </location>
</feature>
<dbReference type="AlphaFoldDB" id="E1IH80"/>
<dbReference type="PANTHER" id="PTHR43214">
    <property type="entry name" value="TWO-COMPONENT RESPONSE REGULATOR"/>
    <property type="match status" value="1"/>
</dbReference>
<dbReference type="PROSITE" id="PS50110">
    <property type="entry name" value="RESPONSE_REGULATORY"/>
    <property type="match status" value="1"/>
</dbReference>
<evidence type="ECO:0000256" key="1">
    <source>
        <dbReference type="ARBA" id="ARBA00022553"/>
    </source>
</evidence>
<reference evidence="8 9" key="1">
    <citation type="journal article" date="2011" name="J. Bacteriol.">
        <title>Draft genome sequence of the anoxygenic filamentous phototrophic bacterium Oscillochloris trichoides subsp. DG-6.</title>
        <authorList>
            <person name="Kuznetsov B.B."/>
            <person name="Ivanovsky R.N."/>
            <person name="Keppen O.I."/>
            <person name="Sukhacheva M.V."/>
            <person name="Bumazhkin B.K."/>
            <person name="Patutina E.O."/>
            <person name="Beletsky A.V."/>
            <person name="Mardanov A.V."/>
            <person name="Baslerov R.V."/>
            <person name="Panteleeva A.N."/>
            <person name="Kolganova T.V."/>
            <person name="Ravin N.V."/>
            <person name="Skryabin K.G."/>
        </authorList>
    </citation>
    <scope>NUCLEOTIDE SEQUENCE [LARGE SCALE GENOMIC DNA]</scope>
    <source>
        <strain evidence="8 9">DG-6</strain>
    </source>
</reference>
<evidence type="ECO:0000259" key="6">
    <source>
        <dbReference type="PROSITE" id="PS50043"/>
    </source>
</evidence>
<evidence type="ECO:0000256" key="3">
    <source>
        <dbReference type="ARBA" id="ARBA00023125"/>
    </source>
</evidence>
<comment type="caution">
    <text evidence="5">Lacks conserved residue(s) required for the propagation of feature annotation.</text>
</comment>
<keyword evidence="9" id="KW-1185">Reference proteome</keyword>
<comment type="caution">
    <text evidence="8">The sequence shown here is derived from an EMBL/GenBank/DDBJ whole genome shotgun (WGS) entry which is preliminary data.</text>
</comment>
<dbReference type="GO" id="GO:0003677">
    <property type="term" value="F:DNA binding"/>
    <property type="evidence" value="ECO:0007669"/>
    <property type="project" value="UniProtKB-KW"/>
</dbReference>
<dbReference type="PRINTS" id="PR00038">
    <property type="entry name" value="HTHLUXR"/>
</dbReference>
<dbReference type="InterPro" id="IPR011006">
    <property type="entry name" value="CheY-like_superfamily"/>
</dbReference>
<proteinExistence type="predicted"/>
<name>E1IH80_9CHLR</name>
<dbReference type="PROSITE" id="PS50043">
    <property type="entry name" value="HTH_LUXR_2"/>
    <property type="match status" value="1"/>
</dbReference>
<protein>
    <submittedName>
        <fullName evidence="8">Two component LuxR family transcriptional regulator</fullName>
    </submittedName>
</protein>
<dbReference type="SMART" id="SM00448">
    <property type="entry name" value="REC"/>
    <property type="match status" value="1"/>
</dbReference>
<keyword evidence="1" id="KW-0597">Phosphoprotein</keyword>
<evidence type="ECO:0000313" key="9">
    <source>
        <dbReference type="Proteomes" id="UP000054010"/>
    </source>
</evidence>
<dbReference type="Gene3D" id="3.40.50.2300">
    <property type="match status" value="1"/>
</dbReference>
<dbReference type="OrthoDB" id="9787019at2"/>
<dbReference type="Pfam" id="PF00196">
    <property type="entry name" value="GerE"/>
    <property type="match status" value="1"/>
</dbReference>
<dbReference type="CDD" id="cd06170">
    <property type="entry name" value="LuxR_C_like"/>
    <property type="match status" value="1"/>
</dbReference>
<keyword evidence="3" id="KW-0238">DNA-binding</keyword>
<dbReference type="CDD" id="cd17535">
    <property type="entry name" value="REC_NarL-like"/>
    <property type="match status" value="1"/>
</dbReference>
<dbReference type="InterPro" id="IPR000792">
    <property type="entry name" value="Tscrpt_reg_LuxR_C"/>
</dbReference>
<keyword evidence="2" id="KW-0805">Transcription regulation</keyword>
<dbReference type="Proteomes" id="UP000054010">
    <property type="component" value="Unassembled WGS sequence"/>
</dbReference>